<dbReference type="RefSeq" id="WP_081530985.1">
    <property type="nucleotide sequence ID" value="NZ_NBEB01000109.1"/>
</dbReference>
<name>A0A1V9QL62_9LACO</name>
<proteinExistence type="predicted"/>
<dbReference type="Proteomes" id="UP000192638">
    <property type="component" value="Unassembled WGS sequence"/>
</dbReference>
<gene>
    <name evidence="1" type="ORF">B6U60_09835</name>
</gene>
<evidence type="ECO:0000313" key="2">
    <source>
        <dbReference type="Proteomes" id="UP000192638"/>
    </source>
</evidence>
<organism evidence="1 2">
    <name type="scientific">Ligilactobacillus salivarius</name>
    <dbReference type="NCBI Taxonomy" id="1624"/>
    <lineage>
        <taxon>Bacteria</taxon>
        <taxon>Bacillati</taxon>
        <taxon>Bacillota</taxon>
        <taxon>Bacilli</taxon>
        <taxon>Lactobacillales</taxon>
        <taxon>Lactobacillaceae</taxon>
        <taxon>Ligilactobacillus</taxon>
    </lineage>
</organism>
<evidence type="ECO:0000313" key="1">
    <source>
        <dbReference type="EMBL" id="OQQ81616.1"/>
    </source>
</evidence>
<dbReference type="EMBL" id="NBEB01000109">
    <property type="protein sequence ID" value="OQQ81616.1"/>
    <property type="molecule type" value="Genomic_DNA"/>
</dbReference>
<reference evidence="1 2" key="1">
    <citation type="submission" date="2017-03" db="EMBL/GenBank/DDBJ databases">
        <title>Phylogenomics and comparative genomics of Lactobacillus salivarius, a mammalian gut commensal.</title>
        <authorList>
            <person name="Harris H.M."/>
        </authorList>
    </citation>
    <scope>NUCLEOTIDE SEQUENCE [LARGE SCALE GENOMIC DNA]</scope>
    <source>
        <strain evidence="1 2">LMG 14477</strain>
    </source>
</reference>
<accession>A0A1V9QL62</accession>
<comment type="caution">
    <text evidence="1">The sequence shown here is derived from an EMBL/GenBank/DDBJ whole genome shotgun (WGS) entry which is preliminary data.</text>
</comment>
<protein>
    <submittedName>
        <fullName evidence="1">Uncharacterized protein</fullName>
    </submittedName>
</protein>
<sequence>MRVEKMMLDDNGITYTVGGVKFRYLFENKPALKVGQEVEFTELIRKTRPYLVMSAETEKQMEG</sequence>
<dbReference type="AlphaFoldDB" id="A0A1V9QL62"/>